<name>A0A1T5ECE2_9SPHI</name>
<dbReference type="Pfam" id="PF22000">
    <property type="entry name" value="DUF6929"/>
    <property type="match status" value="1"/>
</dbReference>
<dbReference type="EMBL" id="FUYR01000003">
    <property type="protein sequence ID" value="SKB81578.1"/>
    <property type="molecule type" value="Genomic_DNA"/>
</dbReference>
<evidence type="ECO:0000313" key="2">
    <source>
        <dbReference type="Proteomes" id="UP000189981"/>
    </source>
</evidence>
<evidence type="ECO:0008006" key="3">
    <source>
        <dbReference type="Google" id="ProtNLM"/>
    </source>
</evidence>
<dbReference type="InterPro" id="IPR053851">
    <property type="entry name" value="DUF6929"/>
</dbReference>
<evidence type="ECO:0000313" key="1">
    <source>
        <dbReference type="EMBL" id="SKB81578.1"/>
    </source>
</evidence>
<protein>
    <recommendedName>
        <fullName evidence="3">DUF3616 domain-containing protein</fullName>
    </recommendedName>
</protein>
<organism evidence="1 2">
    <name type="scientific">Daejeonella lutea</name>
    <dbReference type="NCBI Taxonomy" id="572036"/>
    <lineage>
        <taxon>Bacteria</taxon>
        <taxon>Pseudomonadati</taxon>
        <taxon>Bacteroidota</taxon>
        <taxon>Sphingobacteriia</taxon>
        <taxon>Sphingobacteriales</taxon>
        <taxon>Sphingobacteriaceae</taxon>
        <taxon>Daejeonella</taxon>
    </lineage>
</organism>
<dbReference type="OrthoDB" id="6710009at2"/>
<keyword evidence="2" id="KW-1185">Reference proteome</keyword>
<accession>A0A1T5ECE2</accession>
<proteinExistence type="predicted"/>
<dbReference type="RefSeq" id="WP_139377489.1">
    <property type="nucleotide sequence ID" value="NZ_FUYR01000003.1"/>
</dbReference>
<gene>
    <name evidence="1" type="ORF">SAMN05661099_2883</name>
</gene>
<sequence>MKDSKPSYESSKLLARYPSGSTLCQLEGKFYIMGDDAADVLVLDGKWNELHRIAIFPKGDQLRLPKASKADVESSVVFDNNGKPAILFLGSGSHSPHRDSMFVLDPELKHVKRVDASSFYDELRGEVKELNIEAAAMLDNQLLLGLRGNNTFPDNYMALADHSGATFKFHRKILIQAPVPHAGISGMDYDARQDILFITFSSEDTANAYDDGQIGESYLSIVNNAKQLLKKDKLVLTEFLKLSDLHPEFIEQKIESVSLSNEPGRLMLIADDDKGNTKIFSLRY</sequence>
<dbReference type="AlphaFoldDB" id="A0A1T5ECE2"/>
<dbReference type="Proteomes" id="UP000189981">
    <property type="component" value="Unassembled WGS sequence"/>
</dbReference>
<reference evidence="2" key="1">
    <citation type="submission" date="2017-02" db="EMBL/GenBank/DDBJ databases">
        <authorList>
            <person name="Varghese N."/>
            <person name="Submissions S."/>
        </authorList>
    </citation>
    <scope>NUCLEOTIDE SEQUENCE [LARGE SCALE GENOMIC DNA]</scope>
    <source>
        <strain evidence="2">DSM 22385</strain>
    </source>
</reference>